<accession>A0A6J7IYI4</accession>
<reference evidence="2" key="1">
    <citation type="submission" date="2020-05" db="EMBL/GenBank/DDBJ databases">
        <authorList>
            <person name="Chiriac C."/>
            <person name="Salcher M."/>
            <person name="Ghai R."/>
            <person name="Kavagutti S V."/>
        </authorList>
    </citation>
    <scope>NUCLEOTIDE SEQUENCE</scope>
</reference>
<feature type="transmembrane region" description="Helical" evidence="1">
    <location>
        <begin position="7"/>
        <end position="24"/>
    </location>
</feature>
<feature type="transmembrane region" description="Helical" evidence="1">
    <location>
        <begin position="119"/>
        <end position="142"/>
    </location>
</feature>
<name>A0A6J7IYI4_9ZZZZ</name>
<feature type="transmembrane region" description="Helical" evidence="1">
    <location>
        <begin position="162"/>
        <end position="182"/>
    </location>
</feature>
<feature type="transmembrane region" description="Helical" evidence="1">
    <location>
        <begin position="76"/>
        <end position="98"/>
    </location>
</feature>
<dbReference type="AlphaFoldDB" id="A0A6J7IYI4"/>
<feature type="transmembrane region" description="Helical" evidence="1">
    <location>
        <begin position="236"/>
        <end position="264"/>
    </location>
</feature>
<keyword evidence="1" id="KW-0472">Membrane</keyword>
<dbReference type="EMBL" id="CAFBNB010000175">
    <property type="protein sequence ID" value="CAB4935741.1"/>
    <property type="molecule type" value="Genomic_DNA"/>
</dbReference>
<proteinExistence type="predicted"/>
<keyword evidence="1" id="KW-0812">Transmembrane</keyword>
<sequence>MITRIRLHWVALVAMCVAVAWAVIRVGPRIPFPDSWFGQEKWPYPNLEAVQAYKRSSPIGYLLAETLHLDQSTWLVLFYFVASIVAMLLIATWVWLELAGSSQRSRGFRLAVLAPLPGLLFMTIGGYDPFTAIGMGLALFAWRRNSKLLMAAAGVYLGIQHFEQAVVAILVWTLAVMALRGDGAAPVRSRISPLWAYPGVLAGKIALLAVLSLNGVDASEGRLFWLQSSEWLRRAVSGAVGFAPVFVLSLFAGLWVIVVLGFVLTPERRSRLLLGASLAIAVAFSVITLDHTRVFVMVSIPLISILIVSVLSNERATSQPQLLLVAEAMAWIVVPMTLQGTDNVYVDPMNFLDQGIMFLQQLVPI</sequence>
<evidence type="ECO:0000256" key="1">
    <source>
        <dbReference type="SAM" id="Phobius"/>
    </source>
</evidence>
<feature type="transmembrane region" description="Helical" evidence="1">
    <location>
        <begin position="294"/>
        <end position="311"/>
    </location>
</feature>
<protein>
    <submittedName>
        <fullName evidence="2">Unannotated protein</fullName>
    </submittedName>
</protein>
<gene>
    <name evidence="2" type="ORF">UFOPK3720_00971</name>
</gene>
<feature type="transmembrane region" description="Helical" evidence="1">
    <location>
        <begin position="194"/>
        <end position="216"/>
    </location>
</feature>
<keyword evidence="1" id="KW-1133">Transmembrane helix</keyword>
<evidence type="ECO:0000313" key="2">
    <source>
        <dbReference type="EMBL" id="CAB4935741.1"/>
    </source>
</evidence>
<feature type="transmembrane region" description="Helical" evidence="1">
    <location>
        <begin position="271"/>
        <end position="288"/>
    </location>
</feature>
<organism evidence="2">
    <name type="scientific">freshwater metagenome</name>
    <dbReference type="NCBI Taxonomy" id="449393"/>
    <lineage>
        <taxon>unclassified sequences</taxon>
        <taxon>metagenomes</taxon>
        <taxon>ecological metagenomes</taxon>
    </lineage>
</organism>